<evidence type="ECO:0000259" key="1">
    <source>
        <dbReference type="Pfam" id="PF01636"/>
    </source>
</evidence>
<dbReference type="SUPFAM" id="SSF56112">
    <property type="entry name" value="Protein kinase-like (PK-like)"/>
    <property type="match status" value="1"/>
</dbReference>
<gene>
    <name evidence="2" type="ORF">E2K98_22455</name>
</gene>
<evidence type="ECO:0000313" key="3">
    <source>
        <dbReference type="Proteomes" id="UP000295132"/>
    </source>
</evidence>
<dbReference type="InterPro" id="IPR052077">
    <property type="entry name" value="CcrZ_PhaseVar_Mediator"/>
</dbReference>
<dbReference type="RefSeq" id="WP_133338149.1">
    <property type="nucleotide sequence ID" value="NZ_SMYO01000012.1"/>
</dbReference>
<organism evidence="2 3">
    <name type="scientific">Bacillus salipaludis</name>
    <dbReference type="NCBI Taxonomy" id="2547811"/>
    <lineage>
        <taxon>Bacteria</taxon>
        <taxon>Bacillati</taxon>
        <taxon>Bacillota</taxon>
        <taxon>Bacilli</taxon>
        <taxon>Bacillales</taxon>
        <taxon>Bacillaceae</taxon>
        <taxon>Bacillus</taxon>
    </lineage>
</organism>
<evidence type="ECO:0000313" key="2">
    <source>
        <dbReference type="EMBL" id="TDK58615.1"/>
    </source>
</evidence>
<dbReference type="EMBL" id="SMYO01000012">
    <property type="protein sequence ID" value="TDK58615.1"/>
    <property type="molecule type" value="Genomic_DNA"/>
</dbReference>
<accession>A0A4R5VMM2</accession>
<dbReference type="AlphaFoldDB" id="A0A4R5VMM2"/>
<dbReference type="PANTHER" id="PTHR40086">
    <property type="entry name" value="PHOSPHOTRANSFERASE YTMP-RELATED"/>
    <property type="match status" value="1"/>
</dbReference>
<protein>
    <submittedName>
        <fullName evidence="2">DUF1679 domain-containing protein</fullName>
    </submittedName>
</protein>
<dbReference type="Gene3D" id="3.90.1200.10">
    <property type="match status" value="1"/>
</dbReference>
<comment type="caution">
    <text evidence="2">The sequence shown here is derived from an EMBL/GenBank/DDBJ whole genome shotgun (WGS) entry which is preliminary data.</text>
</comment>
<proteinExistence type="predicted"/>
<dbReference type="InterPro" id="IPR011009">
    <property type="entry name" value="Kinase-like_dom_sf"/>
</dbReference>
<sequence>MTLGKLIGRGNTAEVYEWGENEVIKLFDQRIPESLVDEEYQSNLLIQGLKLPSPLVKGKTEIDGTKAIIYEKVNGNSLTKQLTRNPFAIRDKAKLFSQLHQQIHEKDGAALPKQMAHLTGNIQYTDLLTTEEKHTICDFLQELPEGNQVCHGDFHPDNLLVSENQVKVIDWMTATCGNPIGDIARTYIILKHAYLPKNMPAFVRASLKRVRNRFCTYYLEEYGKQQSLNMEELEKWTIPVMAARLIEGVHPDEKAVLLEETRNLLKKYFSH</sequence>
<dbReference type="PANTHER" id="PTHR40086:SF1">
    <property type="entry name" value="CELL CYCLE REGULATOR CCRZ"/>
    <property type="match status" value="1"/>
</dbReference>
<reference evidence="2 3" key="1">
    <citation type="submission" date="2019-03" db="EMBL/GenBank/DDBJ databases">
        <title>Bacillus niacini sp. nov. a Nicotinate-Metabolizing Mesophile Isolated from Soil.</title>
        <authorList>
            <person name="Zhang G."/>
        </authorList>
    </citation>
    <scope>NUCLEOTIDE SEQUENCE [LARGE SCALE GENOMIC DNA]</scope>
    <source>
        <strain evidence="2 3">WN066</strain>
    </source>
</reference>
<name>A0A4R5VMM2_9BACI</name>
<dbReference type="Pfam" id="PF01636">
    <property type="entry name" value="APH"/>
    <property type="match status" value="1"/>
</dbReference>
<dbReference type="InterPro" id="IPR002575">
    <property type="entry name" value="Aminoglycoside_PTrfase"/>
</dbReference>
<dbReference type="Proteomes" id="UP000295132">
    <property type="component" value="Unassembled WGS sequence"/>
</dbReference>
<feature type="domain" description="Aminoglycoside phosphotransferase" evidence="1">
    <location>
        <begin position="23"/>
        <end position="206"/>
    </location>
</feature>